<reference evidence="3" key="1">
    <citation type="journal article" date="2020" name="Stud. Mycol.">
        <title>101 Dothideomycetes genomes: a test case for predicting lifestyles and emergence of pathogens.</title>
        <authorList>
            <person name="Haridas S."/>
            <person name="Albert R."/>
            <person name="Binder M."/>
            <person name="Bloem J."/>
            <person name="Labutti K."/>
            <person name="Salamov A."/>
            <person name="Andreopoulos B."/>
            <person name="Baker S."/>
            <person name="Barry K."/>
            <person name="Bills G."/>
            <person name="Bluhm B."/>
            <person name="Cannon C."/>
            <person name="Castanera R."/>
            <person name="Culley D."/>
            <person name="Daum C."/>
            <person name="Ezra D."/>
            <person name="Gonzalez J."/>
            <person name="Henrissat B."/>
            <person name="Kuo A."/>
            <person name="Liang C."/>
            <person name="Lipzen A."/>
            <person name="Lutzoni F."/>
            <person name="Magnuson J."/>
            <person name="Mondo S."/>
            <person name="Nolan M."/>
            <person name="Ohm R."/>
            <person name="Pangilinan J."/>
            <person name="Park H.-J."/>
            <person name="Ramirez L."/>
            <person name="Alfaro M."/>
            <person name="Sun H."/>
            <person name="Tritt A."/>
            <person name="Yoshinaga Y."/>
            <person name="Zwiers L.-H."/>
            <person name="Turgeon B."/>
            <person name="Goodwin S."/>
            <person name="Spatafora J."/>
            <person name="Crous P."/>
            <person name="Grigoriev I."/>
        </authorList>
    </citation>
    <scope>NUCLEOTIDE SEQUENCE</scope>
    <source>
        <strain evidence="3">CBS 690.94</strain>
    </source>
</reference>
<dbReference type="PANTHER" id="PTHR24198:SF165">
    <property type="entry name" value="ANKYRIN REPEAT-CONTAINING PROTEIN-RELATED"/>
    <property type="match status" value="1"/>
</dbReference>
<organism evidence="3 4">
    <name type="scientific">Karstenula rhodostoma CBS 690.94</name>
    <dbReference type="NCBI Taxonomy" id="1392251"/>
    <lineage>
        <taxon>Eukaryota</taxon>
        <taxon>Fungi</taxon>
        <taxon>Dikarya</taxon>
        <taxon>Ascomycota</taxon>
        <taxon>Pezizomycotina</taxon>
        <taxon>Dothideomycetes</taxon>
        <taxon>Pleosporomycetidae</taxon>
        <taxon>Pleosporales</taxon>
        <taxon>Massarineae</taxon>
        <taxon>Didymosphaeriaceae</taxon>
        <taxon>Karstenula</taxon>
    </lineage>
</organism>
<dbReference type="Pfam" id="PF12796">
    <property type="entry name" value="Ank_2"/>
    <property type="match status" value="2"/>
</dbReference>
<dbReference type="AlphaFoldDB" id="A0A9P4UHS6"/>
<protein>
    <submittedName>
        <fullName evidence="3">Ankyrin</fullName>
    </submittedName>
</protein>
<keyword evidence="2" id="KW-0040">ANK repeat</keyword>
<sequence>MTASAQVVQYLLSMDLDPTKHNYKGRSPLEEAALAGNWKTMSVLLPWKSDETSYRTTPLGTCLVESGNLDAITAFIGHCGQQVIEHGQQPMLHVAVNMKSLAVIRLLLGYEGLDINGRDYEGRAVIHCAAKIGDTDMLRLLLAYPGIDVNAPRTTCTSPWKKSALFIAIRLGHEGAVRILLAHESIEFGGAYSWPANEIKYCMVHRRYRIGQIILEDDRVQKNQSVDPLLRAIMQAHEDEAIDLLQDFLISTYIPENNDMVHLHWAIALGRTAVAKRLMDVPAIDVNYSRCKFAPIEVAAATGDSDSLRLLLDHPRIEPRLGKSVYEAVKGGHLQALELLLLQPMIDPIESETLITAVKKDSAEMVKMLLDCPRTDVNQKKYDWSETALFGAVKRGNHDIIWLLLKHKGQTKVDINAVVLYFPEATALDIALR</sequence>
<evidence type="ECO:0000256" key="1">
    <source>
        <dbReference type="ARBA" id="ARBA00022737"/>
    </source>
</evidence>
<evidence type="ECO:0000313" key="3">
    <source>
        <dbReference type="EMBL" id="KAF2450951.1"/>
    </source>
</evidence>
<dbReference type="Gene3D" id="1.25.40.20">
    <property type="entry name" value="Ankyrin repeat-containing domain"/>
    <property type="match status" value="2"/>
</dbReference>
<comment type="caution">
    <text evidence="3">The sequence shown here is derived from an EMBL/GenBank/DDBJ whole genome shotgun (WGS) entry which is preliminary data.</text>
</comment>
<dbReference type="SUPFAM" id="SSF48403">
    <property type="entry name" value="Ankyrin repeat"/>
    <property type="match status" value="2"/>
</dbReference>
<dbReference type="OrthoDB" id="21416at2759"/>
<dbReference type="Proteomes" id="UP000799764">
    <property type="component" value="Unassembled WGS sequence"/>
</dbReference>
<dbReference type="InterPro" id="IPR036770">
    <property type="entry name" value="Ankyrin_rpt-contain_sf"/>
</dbReference>
<dbReference type="InterPro" id="IPR002110">
    <property type="entry name" value="Ankyrin_rpt"/>
</dbReference>
<dbReference type="SMART" id="SM00248">
    <property type="entry name" value="ANK"/>
    <property type="match status" value="8"/>
</dbReference>
<gene>
    <name evidence="3" type="ORF">P171DRAFT_480002</name>
</gene>
<dbReference type="PANTHER" id="PTHR24198">
    <property type="entry name" value="ANKYRIN REPEAT AND PROTEIN KINASE DOMAIN-CONTAINING PROTEIN"/>
    <property type="match status" value="1"/>
</dbReference>
<dbReference type="EMBL" id="MU001493">
    <property type="protein sequence ID" value="KAF2450951.1"/>
    <property type="molecule type" value="Genomic_DNA"/>
</dbReference>
<name>A0A9P4UHS6_9PLEO</name>
<evidence type="ECO:0000256" key="2">
    <source>
        <dbReference type="ARBA" id="ARBA00023043"/>
    </source>
</evidence>
<proteinExistence type="predicted"/>
<keyword evidence="4" id="KW-1185">Reference proteome</keyword>
<keyword evidence="1" id="KW-0677">Repeat</keyword>
<evidence type="ECO:0000313" key="4">
    <source>
        <dbReference type="Proteomes" id="UP000799764"/>
    </source>
</evidence>
<accession>A0A9P4UHS6</accession>